<evidence type="ECO:0000256" key="8">
    <source>
        <dbReference type="SAM" id="MobiDB-lite"/>
    </source>
</evidence>
<feature type="compositionally biased region" description="Low complexity" evidence="8">
    <location>
        <begin position="251"/>
        <end position="261"/>
    </location>
</feature>
<dbReference type="PRINTS" id="PR00024">
    <property type="entry name" value="HOMEOBOX"/>
</dbReference>
<dbReference type="PROSITE" id="PS50071">
    <property type="entry name" value="HOMEOBOX_2"/>
    <property type="match status" value="1"/>
</dbReference>
<organism evidence="10 11">
    <name type="scientific">Rhabdornis inornatus</name>
    <dbReference type="NCBI Taxonomy" id="237438"/>
    <lineage>
        <taxon>Eukaryota</taxon>
        <taxon>Metazoa</taxon>
        <taxon>Chordata</taxon>
        <taxon>Craniata</taxon>
        <taxon>Vertebrata</taxon>
        <taxon>Euteleostomi</taxon>
        <taxon>Archelosauria</taxon>
        <taxon>Archosauria</taxon>
        <taxon>Dinosauria</taxon>
        <taxon>Saurischia</taxon>
        <taxon>Theropoda</taxon>
        <taxon>Coelurosauria</taxon>
        <taxon>Aves</taxon>
        <taxon>Neognathae</taxon>
        <taxon>Neoaves</taxon>
        <taxon>Telluraves</taxon>
        <taxon>Australaves</taxon>
        <taxon>Passeriformes</taxon>
        <taxon>Rhabdornithidae</taxon>
        <taxon>Rhabdornis</taxon>
    </lineage>
</organism>
<keyword evidence="2" id="KW-0217">Developmental protein</keyword>
<keyword evidence="3 6" id="KW-0238">DNA-binding</keyword>
<dbReference type="GO" id="GO:0000978">
    <property type="term" value="F:RNA polymerase II cis-regulatory region sequence-specific DNA binding"/>
    <property type="evidence" value="ECO:0007669"/>
    <property type="project" value="TreeGrafter"/>
</dbReference>
<evidence type="ECO:0000313" key="10">
    <source>
        <dbReference type="EMBL" id="NXH52495.1"/>
    </source>
</evidence>
<dbReference type="InterPro" id="IPR009057">
    <property type="entry name" value="Homeodomain-like_sf"/>
</dbReference>
<dbReference type="GO" id="GO:0005634">
    <property type="term" value="C:nucleus"/>
    <property type="evidence" value="ECO:0007669"/>
    <property type="project" value="UniProtKB-SubCell"/>
</dbReference>
<feature type="region of interest" description="Disordered" evidence="8">
    <location>
        <begin position="193"/>
        <end position="276"/>
    </location>
</feature>
<comment type="caution">
    <text evidence="10">The sequence shown here is derived from an EMBL/GenBank/DDBJ whole genome shotgun (WGS) entry which is preliminary data.</text>
</comment>
<dbReference type="GO" id="GO:0000981">
    <property type="term" value="F:DNA-binding transcription factor activity, RNA polymerase II-specific"/>
    <property type="evidence" value="ECO:0007669"/>
    <property type="project" value="InterPro"/>
</dbReference>
<dbReference type="InterPro" id="IPR022135">
    <property type="entry name" value="Distal-less_N"/>
</dbReference>
<dbReference type="Proteomes" id="UP000583164">
    <property type="component" value="Unassembled WGS sequence"/>
</dbReference>
<evidence type="ECO:0000256" key="3">
    <source>
        <dbReference type="ARBA" id="ARBA00023125"/>
    </source>
</evidence>
<feature type="non-terminal residue" evidence="10">
    <location>
        <position position="1"/>
    </location>
</feature>
<dbReference type="InterPro" id="IPR001356">
    <property type="entry name" value="HD"/>
</dbReference>
<dbReference type="PROSITE" id="PS00027">
    <property type="entry name" value="HOMEOBOX_1"/>
    <property type="match status" value="1"/>
</dbReference>
<evidence type="ECO:0000256" key="7">
    <source>
        <dbReference type="RuleBase" id="RU000682"/>
    </source>
</evidence>
<dbReference type="AlphaFoldDB" id="A0A7K9KS99"/>
<accession>A0A7K9KS99</accession>
<keyword evidence="4 6" id="KW-0371">Homeobox</keyword>
<dbReference type="InterPro" id="IPR000047">
    <property type="entry name" value="HTH_motif"/>
</dbReference>
<evidence type="ECO:0000256" key="5">
    <source>
        <dbReference type="ARBA" id="ARBA00023242"/>
    </source>
</evidence>
<comment type="similarity">
    <text evidence="1">Belongs to the distal-less homeobox family.</text>
</comment>
<dbReference type="InterPro" id="IPR020479">
    <property type="entry name" value="HD_metazoa"/>
</dbReference>
<evidence type="ECO:0000256" key="6">
    <source>
        <dbReference type="PROSITE-ProRule" id="PRU00108"/>
    </source>
</evidence>
<dbReference type="FunFam" id="1.10.10.60:FF:000048">
    <property type="entry name" value="Distal-less homeobox 2"/>
    <property type="match status" value="1"/>
</dbReference>
<feature type="domain" description="Homeobox" evidence="9">
    <location>
        <begin position="125"/>
        <end position="185"/>
    </location>
</feature>
<dbReference type="InterPro" id="IPR017970">
    <property type="entry name" value="Homeobox_CS"/>
</dbReference>
<evidence type="ECO:0000256" key="4">
    <source>
        <dbReference type="ARBA" id="ARBA00023155"/>
    </source>
</evidence>
<dbReference type="SUPFAM" id="SSF46689">
    <property type="entry name" value="Homeodomain-like"/>
    <property type="match status" value="1"/>
</dbReference>
<dbReference type="GO" id="GO:0030855">
    <property type="term" value="P:epithelial cell differentiation"/>
    <property type="evidence" value="ECO:0007669"/>
    <property type="project" value="TreeGrafter"/>
</dbReference>
<dbReference type="Pfam" id="PF00046">
    <property type="entry name" value="Homeodomain"/>
    <property type="match status" value="1"/>
</dbReference>
<comment type="subcellular location">
    <subcellularLocation>
        <location evidence="6 7">Nucleus</location>
    </subcellularLocation>
</comment>
<reference evidence="10 11" key="1">
    <citation type="submission" date="2019-09" db="EMBL/GenBank/DDBJ databases">
        <title>Bird 10,000 Genomes (B10K) Project - Family phase.</title>
        <authorList>
            <person name="Zhang G."/>
        </authorList>
    </citation>
    <scope>NUCLEOTIDE SEQUENCE [LARGE SCALE GENOMIC DNA]</scope>
    <source>
        <strain evidence="10">B10K-DU-001-29</strain>
        <tissue evidence="10">Muscle</tissue>
    </source>
</reference>
<dbReference type="PANTHER" id="PTHR24327">
    <property type="entry name" value="HOMEOBOX PROTEIN"/>
    <property type="match status" value="1"/>
</dbReference>
<dbReference type="Gene3D" id="1.10.10.60">
    <property type="entry name" value="Homeodomain-like"/>
    <property type="match status" value="1"/>
</dbReference>
<evidence type="ECO:0000259" key="9">
    <source>
        <dbReference type="PROSITE" id="PS50071"/>
    </source>
</evidence>
<feature type="non-terminal residue" evidence="10">
    <location>
        <position position="276"/>
    </location>
</feature>
<dbReference type="PRINTS" id="PR00031">
    <property type="entry name" value="HTHREPRESSR"/>
</dbReference>
<name>A0A7K9KS99_9PASS</name>
<feature type="DNA-binding region" description="Homeobox" evidence="6">
    <location>
        <begin position="127"/>
        <end position="186"/>
    </location>
</feature>
<sequence length="276" mass="30600">MSGSFDKKLSSILTDLSGSLSCHAASKDSPTLPESSVTDLGYYTGQHDYYPGQSYGQPVGHYPYPQFNLNGLGAAGTYSPKSEYSYSPSYRQYGHFREQQLPAQEAVSVKEEPEPEVRMVNGKPKKIRKPRTIYSSYQLAALQRRFQKAQYLALPERAELAAQLGLTQTQVKIWFQNRRSKFKKLYKNGEVPLEHSPNNSDSMACNSPPSPPVWDSPGGSARTPLPQPLPYSSSPGFLEEHNPWYHPQSLHGPHQAQAAPPMHHPSPAPPSTGAVY</sequence>
<feature type="compositionally biased region" description="Polar residues" evidence="8">
    <location>
        <begin position="196"/>
        <end position="207"/>
    </location>
</feature>
<protein>
    <submittedName>
        <fullName evidence="10">DLX3 protein</fullName>
    </submittedName>
</protein>
<dbReference type="CDD" id="cd00086">
    <property type="entry name" value="homeodomain"/>
    <property type="match status" value="1"/>
</dbReference>
<dbReference type="PANTHER" id="PTHR24327:SF28">
    <property type="entry name" value="HOMEOBOX PROTEIN DLX-3"/>
    <property type="match status" value="1"/>
</dbReference>
<dbReference type="SMART" id="SM00389">
    <property type="entry name" value="HOX"/>
    <property type="match status" value="1"/>
</dbReference>
<dbReference type="InterPro" id="IPR050460">
    <property type="entry name" value="Distal-less_Homeobox_TF"/>
</dbReference>
<gene>
    <name evidence="10" type="primary">Dlx3</name>
    <name evidence="10" type="ORF">RHAINO_R11964</name>
</gene>
<keyword evidence="11" id="KW-1185">Reference proteome</keyword>
<evidence type="ECO:0000256" key="1">
    <source>
        <dbReference type="ARBA" id="ARBA00007916"/>
    </source>
</evidence>
<dbReference type="OrthoDB" id="6159439at2759"/>
<dbReference type="EMBL" id="VWZS01000927">
    <property type="protein sequence ID" value="NXH52495.1"/>
    <property type="molecule type" value="Genomic_DNA"/>
</dbReference>
<proteinExistence type="inferred from homology"/>
<keyword evidence="5 6" id="KW-0539">Nucleus</keyword>
<evidence type="ECO:0000256" key="2">
    <source>
        <dbReference type="ARBA" id="ARBA00022473"/>
    </source>
</evidence>
<dbReference type="Pfam" id="PF12413">
    <property type="entry name" value="DLL_N"/>
    <property type="match status" value="1"/>
</dbReference>
<evidence type="ECO:0000313" key="11">
    <source>
        <dbReference type="Proteomes" id="UP000583164"/>
    </source>
</evidence>